<dbReference type="InterPro" id="IPR036961">
    <property type="entry name" value="Kinesin_motor_dom_sf"/>
</dbReference>
<dbReference type="GO" id="GO:0000146">
    <property type="term" value="F:microfilament motor activity"/>
    <property type="evidence" value="ECO:0007669"/>
    <property type="project" value="TreeGrafter"/>
</dbReference>
<evidence type="ECO:0008006" key="19">
    <source>
        <dbReference type="Google" id="ProtNLM"/>
    </source>
</evidence>
<dbReference type="Pfam" id="PF06017">
    <property type="entry name" value="Myosin_TH1"/>
    <property type="match status" value="1"/>
</dbReference>
<keyword evidence="18" id="KW-1185">Reference proteome</keyword>
<evidence type="ECO:0000313" key="18">
    <source>
        <dbReference type="Proteomes" id="UP000694402"/>
    </source>
</evidence>
<dbReference type="Pfam" id="PF00063">
    <property type="entry name" value="Myosin_head"/>
    <property type="match status" value="1"/>
</dbReference>
<keyword evidence="13" id="KW-0966">Cell projection</keyword>
<dbReference type="PRINTS" id="PR00193">
    <property type="entry name" value="MYOSINHEAVY"/>
</dbReference>
<feature type="domain" description="TH1" evidence="16">
    <location>
        <begin position="791"/>
        <end position="979"/>
    </location>
</feature>
<dbReference type="Gene3D" id="3.40.850.10">
    <property type="entry name" value="Kinesin motor domain"/>
    <property type="match status" value="1"/>
</dbReference>
<dbReference type="GO" id="GO:0030048">
    <property type="term" value="P:actin filament-based movement"/>
    <property type="evidence" value="ECO:0007669"/>
    <property type="project" value="TreeGrafter"/>
</dbReference>
<comment type="subcellular location">
    <subcellularLocation>
        <location evidence="1">Cell projection</location>
        <location evidence="1">Dendrite</location>
    </subcellularLocation>
    <subcellularLocation>
        <location evidence="2">Cytoplasm</location>
        <location evidence="2">Cell cortex</location>
    </subcellularLocation>
</comment>
<keyword evidence="5" id="KW-0963">Cytoplasm</keyword>
<dbReference type="PANTHER" id="PTHR13140">
    <property type="entry name" value="MYOSIN"/>
    <property type="match status" value="1"/>
</dbReference>
<reference evidence="17" key="2">
    <citation type="submission" date="2025-09" db="UniProtKB">
        <authorList>
            <consortium name="Ensembl"/>
        </authorList>
    </citation>
    <scope>IDENTIFICATION</scope>
</reference>
<keyword evidence="12 14" id="KW-0009">Actin-binding</keyword>
<dbReference type="GeneTree" id="ENSGT00940000157411"/>
<evidence type="ECO:0000256" key="2">
    <source>
        <dbReference type="ARBA" id="ARBA00004544"/>
    </source>
</evidence>
<evidence type="ECO:0000256" key="10">
    <source>
        <dbReference type="ARBA" id="ARBA00023123"/>
    </source>
</evidence>
<evidence type="ECO:0000256" key="13">
    <source>
        <dbReference type="ARBA" id="ARBA00023273"/>
    </source>
</evidence>
<dbReference type="AlphaFoldDB" id="A0A8C8K5D6"/>
<dbReference type="GO" id="GO:0030425">
    <property type="term" value="C:dendrite"/>
    <property type="evidence" value="ECO:0007669"/>
    <property type="project" value="UniProtKB-SubCell"/>
</dbReference>
<evidence type="ECO:0000259" key="16">
    <source>
        <dbReference type="PROSITE" id="PS51757"/>
    </source>
</evidence>
<dbReference type="GO" id="GO:0005938">
    <property type="term" value="C:cell cortex"/>
    <property type="evidence" value="ECO:0007669"/>
    <property type="project" value="UniProtKB-SubCell"/>
</dbReference>
<dbReference type="Gene3D" id="1.10.10.820">
    <property type="match status" value="1"/>
</dbReference>
<keyword evidence="10 14" id="KW-0518">Myosin</keyword>
<accession>A0A8C8K5D6</accession>
<comment type="similarity">
    <text evidence="3 14">Belongs to the TRAFAC class myosin-kinesin ATPase superfamily. Myosin family.</text>
</comment>
<evidence type="ECO:0000256" key="7">
    <source>
        <dbReference type="ARBA" id="ARBA00022741"/>
    </source>
</evidence>
<feature type="binding site" evidence="14">
    <location>
        <begin position="102"/>
        <end position="109"/>
    </location>
    <ligand>
        <name>ATP</name>
        <dbReference type="ChEBI" id="CHEBI:30616"/>
    </ligand>
</feature>
<keyword evidence="9" id="KW-0112">Calmodulin-binding</keyword>
<evidence type="ECO:0000256" key="14">
    <source>
        <dbReference type="PROSITE-ProRule" id="PRU00782"/>
    </source>
</evidence>
<keyword evidence="11 14" id="KW-0505">Motor protein</keyword>
<keyword evidence="7 14" id="KW-0547">Nucleotide-binding</keyword>
<evidence type="ECO:0000256" key="6">
    <source>
        <dbReference type="ARBA" id="ARBA00022737"/>
    </source>
</evidence>
<dbReference type="FunFam" id="1.20.58.530:FF:000004">
    <property type="entry name" value="Unconventional myosin ID"/>
    <property type="match status" value="1"/>
</dbReference>
<dbReference type="PROSITE" id="PS51456">
    <property type="entry name" value="MYOSIN_MOTOR"/>
    <property type="match status" value="1"/>
</dbReference>
<dbReference type="InterPro" id="IPR027417">
    <property type="entry name" value="P-loop_NTPase"/>
</dbReference>
<dbReference type="GO" id="GO:0007015">
    <property type="term" value="P:actin filament organization"/>
    <property type="evidence" value="ECO:0007669"/>
    <property type="project" value="TreeGrafter"/>
</dbReference>
<evidence type="ECO:0000256" key="8">
    <source>
        <dbReference type="ARBA" id="ARBA00022840"/>
    </source>
</evidence>
<proteinExistence type="inferred from homology"/>
<organism evidence="17 18">
    <name type="scientific">Oncorhynchus tshawytscha</name>
    <name type="common">Chinook salmon</name>
    <name type="synonym">Salmo tshawytscha</name>
    <dbReference type="NCBI Taxonomy" id="74940"/>
    <lineage>
        <taxon>Eukaryota</taxon>
        <taxon>Metazoa</taxon>
        <taxon>Chordata</taxon>
        <taxon>Craniata</taxon>
        <taxon>Vertebrata</taxon>
        <taxon>Euteleostomi</taxon>
        <taxon>Actinopterygii</taxon>
        <taxon>Neopterygii</taxon>
        <taxon>Teleostei</taxon>
        <taxon>Protacanthopterygii</taxon>
        <taxon>Salmoniformes</taxon>
        <taxon>Salmonidae</taxon>
        <taxon>Salmoninae</taxon>
        <taxon>Oncorhynchus</taxon>
    </lineage>
</organism>
<evidence type="ECO:0000256" key="4">
    <source>
        <dbReference type="ARBA" id="ARBA00022448"/>
    </source>
</evidence>
<dbReference type="GO" id="GO:0005902">
    <property type="term" value="C:microvillus"/>
    <property type="evidence" value="ECO:0007669"/>
    <property type="project" value="TreeGrafter"/>
</dbReference>
<dbReference type="Proteomes" id="UP000694402">
    <property type="component" value="Unassembled WGS sequence"/>
</dbReference>
<keyword evidence="6" id="KW-0677">Repeat</keyword>
<dbReference type="Gene3D" id="1.20.120.720">
    <property type="entry name" value="Myosin VI head, motor domain, U50 subdomain"/>
    <property type="match status" value="1"/>
</dbReference>
<dbReference type="SMART" id="SM00242">
    <property type="entry name" value="MYSc"/>
    <property type="match status" value="1"/>
</dbReference>
<dbReference type="GO" id="GO:0005516">
    <property type="term" value="F:calmodulin binding"/>
    <property type="evidence" value="ECO:0007669"/>
    <property type="project" value="UniProtKB-KW"/>
</dbReference>
<feature type="region of interest" description="Actin-binding" evidence="14">
    <location>
        <begin position="551"/>
        <end position="573"/>
    </location>
</feature>
<protein>
    <recommendedName>
        <fullName evidence="19">Myosin ID</fullName>
    </recommendedName>
</protein>
<dbReference type="PROSITE" id="PS51757">
    <property type="entry name" value="TH1"/>
    <property type="match status" value="1"/>
</dbReference>
<evidence type="ECO:0000259" key="15">
    <source>
        <dbReference type="PROSITE" id="PS51456"/>
    </source>
</evidence>
<evidence type="ECO:0000256" key="5">
    <source>
        <dbReference type="ARBA" id="ARBA00022490"/>
    </source>
</evidence>
<feature type="domain" description="Myosin motor" evidence="15">
    <location>
        <begin position="9"/>
        <end position="674"/>
    </location>
</feature>
<keyword evidence="4" id="KW-0813">Transport</keyword>
<dbReference type="Gene3D" id="1.20.5.4820">
    <property type="match status" value="1"/>
</dbReference>
<dbReference type="PROSITE" id="PS50096">
    <property type="entry name" value="IQ"/>
    <property type="match status" value="1"/>
</dbReference>
<dbReference type="Gene3D" id="1.20.58.530">
    <property type="match status" value="1"/>
</dbReference>
<sequence>MAEHESLEFGKADFVLLDSVSLEEFMANLKLRFEKGRIYTYIGEVVVSVNPYRAMNIYGRDTIEQYKGRELYERPPHLFAIADAAYKAMKRRNKDTCIVISGESGAGKTEASKYIMQYIAAITNPGQRAEVERVKNMLLKSNCVLEAFGNAKTNRNDNSSRFGKYMDINFDFKGDPIGGHINNYLLEKSRVIFQQEGERSFHSFYQVCVNVPIVSSLIVLLIHSVPSFSPPQSSINDGADFKAVADAMKVIGFTPDEIQTVYKVLATILHLNSKVVAVIGVLLATKEENVGKALLYRTVATGRDVIDKQHTTQEASYGRDALAKAMYERMFCWIVGRINDVIEVKNYDAKVHGKNTVIGVLDIYGFEIFQNNSFEQFCINYCNEKLQQLFIQLVLRQEQEEYQREGIPWKHIDYFNNQIIVDLVELQHKGIFSVLDEACMTVGKVTDEVFLQGLNSKLAKHAHYTSRKLSPTDKSLEFDRDFRIRHYAGDVVYSVVGFIDKNKDTLFQDFKRLLYNSSNPVLKMMWPEGKLSITEVTKRPLTAATLFKNSMIALVENLACKEPYYVRCIKPNDVKSPLLFEYERCRHQVEYLGLLENVRVRRAGFANRQEYPRFLQRYKMISEFTWPNHDLPSDKEAVKRLVQGCGFEHDVAYGKTKVFVRTPRTLFCLEEQRDEMVGRIVLFLQKVWRGTIARMRYRRMRAALIILRAYQHYKVKSYIKDVNRKFKNVRSMKDHGKHVKWPTPPKVLRKFEEALRSIYNRWWAWTLIKDLTPEEKLQIRAKVATLEALKGQRPDLGLQRTWEGNYLVSWIASSFTLVSCELQRKDKFMRVLFSCNVRKINRFHKAEDRAVLITDRHLYKMDPLKQYKPMKSIPLYNVTGVSVSPGKDQLVVFHTKDSRDLVVCLQGMVPAGDSRIGELVGTLLSHFKSEKRKLQVNIASPIQCSMNGRKCTVIVEPKINQSQPDFTKSRSGYILAVPGN</sequence>
<evidence type="ECO:0000256" key="9">
    <source>
        <dbReference type="ARBA" id="ARBA00022860"/>
    </source>
</evidence>
<reference evidence="17" key="1">
    <citation type="submission" date="2025-08" db="UniProtKB">
        <authorList>
            <consortium name="Ensembl"/>
        </authorList>
    </citation>
    <scope>IDENTIFICATION</scope>
</reference>
<dbReference type="InterPro" id="IPR001609">
    <property type="entry name" value="Myosin_head_motor_dom-like"/>
</dbReference>
<dbReference type="GO" id="GO:0016459">
    <property type="term" value="C:myosin complex"/>
    <property type="evidence" value="ECO:0007669"/>
    <property type="project" value="UniProtKB-KW"/>
</dbReference>
<dbReference type="Ensembl" id="ENSOTST00005109364.2">
    <property type="protein sequence ID" value="ENSOTSP00005101113.2"/>
    <property type="gene ID" value="ENSOTSG00005046497.2"/>
</dbReference>
<dbReference type="InterPro" id="IPR010926">
    <property type="entry name" value="Myosin_TH1"/>
</dbReference>
<dbReference type="PANTHER" id="PTHR13140:SF417">
    <property type="entry name" value="UNCONVENTIONAL MYOSIN-ID"/>
    <property type="match status" value="1"/>
</dbReference>
<dbReference type="CDD" id="cd01378">
    <property type="entry name" value="MYSc_Myo1"/>
    <property type="match status" value="1"/>
</dbReference>
<dbReference type="SUPFAM" id="SSF52540">
    <property type="entry name" value="P-loop containing nucleoside triphosphate hydrolases"/>
    <property type="match status" value="1"/>
</dbReference>
<gene>
    <name evidence="17" type="primary">MYO1D</name>
</gene>
<dbReference type="InterPro" id="IPR036072">
    <property type="entry name" value="MYSc_Myo1"/>
</dbReference>
<name>A0A8C8K5D6_ONCTS</name>
<evidence type="ECO:0000256" key="12">
    <source>
        <dbReference type="ARBA" id="ARBA00023203"/>
    </source>
</evidence>
<dbReference type="GO" id="GO:0005524">
    <property type="term" value="F:ATP binding"/>
    <property type="evidence" value="ECO:0007669"/>
    <property type="project" value="UniProtKB-UniRule"/>
</dbReference>
<evidence type="ECO:0000256" key="3">
    <source>
        <dbReference type="ARBA" id="ARBA00008314"/>
    </source>
</evidence>
<dbReference type="FunFam" id="1.20.5.4820:FF:000003">
    <property type="entry name" value="Unconventional myosin ID"/>
    <property type="match status" value="1"/>
</dbReference>
<dbReference type="GO" id="GO:0051015">
    <property type="term" value="F:actin filament binding"/>
    <property type="evidence" value="ECO:0007669"/>
    <property type="project" value="TreeGrafter"/>
</dbReference>
<dbReference type="GO" id="GO:0006897">
    <property type="term" value="P:endocytosis"/>
    <property type="evidence" value="ECO:0007669"/>
    <property type="project" value="TreeGrafter"/>
</dbReference>
<evidence type="ECO:0000313" key="17">
    <source>
        <dbReference type="Ensembl" id="ENSOTSP00005101113.2"/>
    </source>
</evidence>
<keyword evidence="8 14" id="KW-0067">ATP-binding</keyword>
<evidence type="ECO:0000256" key="1">
    <source>
        <dbReference type="ARBA" id="ARBA00004279"/>
    </source>
</evidence>
<evidence type="ECO:0000256" key="11">
    <source>
        <dbReference type="ARBA" id="ARBA00023175"/>
    </source>
</evidence>
<dbReference type="GO" id="GO:0005886">
    <property type="term" value="C:plasma membrane"/>
    <property type="evidence" value="ECO:0007669"/>
    <property type="project" value="TreeGrafter"/>
</dbReference>